<reference evidence="3" key="1">
    <citation type="submission" date="2017-11" db="EMBL/GenBank/DDBJ databases">
        <authorList>
            <person name="Wibberg D."/>
        </authorList>
    </citation>
    <scope>NUCLEOTIDE SEQUENCE [LARGE SCALE GENOMIC DNA]</scope>
</reference>
<evidence type="ECO:0000313" key="2">
    <source>
        <dbReference type="EMBL" id="SOR77200.1"/>
    </source>
</evidence>
<proteinExistence type="predicted"/>
<gene>
    <name evidence="2" type="ORF">SCNRRL3882_0675</name>
</gene>
<keyword evidence="1" id="KW-0812">Transmembrane</keyword>
<keyword evidence="1" id="KW-1133">Transmembrane helix</keyword>
<evidence type="ECO:0000313" key="3">
    <source>
        <dbReference type="Proteomes" id="UP000235464"/>
    </source>
</evidence>
<feature type="transmembrane region" description="Helical" evidence="1">
    <location>
        <begin position="72"/>
        <end position="91"/>
    </location>
</feature>
<dbReference type="OrthoDB" id="4280200at2"/>
<name>A0A2N9B1I3_STRCX</name>
<sequence>MSFFGGVDDLELFLSRSRVLTVASVPACLGATVFLMKEEGWRFSLLLGLLLPLIAAYLGVRGSREIRAGMAAAGLALAAATLPLTFVLASIEGS</sequence>
<dbReference type="RefSeq" id="WP_010043880.1">
    <property type="nucleotide sequence ID" value="NZ_LT962942.1"/>
</dbReference>
<accession>A0A2N9B1I3</accession>
<feature type="transmembrane region" description="Helical" evidence="1">
    <location>
        <begin position="42"/>
        <end position="60"/>
    </location>
</feature>
<protein>
    <submittedName>
        <fullName evidence="2">Uncharacterized protein</fullName>
    </submittedName>
</protein>
<dbReference type="Proteomes" id="UP000235464">
    <property type="component" value="Chromosome I"/>
</dbReference>
<dbReference type="EMBL" id="LT963352">
    <property type="protein sequence ID" value="SOR77200.1"/>
    <property type="molecule type" value="Genomic_DNA"/>
</dbReference>
<organism evidence="2 3">
    <name type="scientific">Streptomyces chartreusis NRRL 3882</name>
    <dbReference type="NCBI Taxonomy" id="1079985"/>
    <lineage>
        <taxon>Bacteria</taxon>
        <taxon>Bacillati</taxon>
        <taxon>Actinomycetota</taxon>
        <taxon>Actinomycetes</taxon>
        <taxon>Kitasatosporales</taxon>
        <taxon>Streptomycetaceae</taxon>
        <taxon>Streptomyces</taxon>
    </lineage>
</organism>
<keyword evidence="1" id="KW-0472">Membrane</keyword>
<dbReference type="AlphaFoldDB" id="A0A2N9B1I3"/>
<keyword evidence="3" id="KW-1185">Reference proteome</keyword>
<evidence type="ECO:0000256" key="1">
    <source>
        <dbReference type="SAM" id="Phobius"/>
    </source>
</evidence>